<gene>
    <name evidence="1" type="ORF">XAT740_LOCUS48060</name>
</gene>
<keyword evidence="2" id="KW-1185">Reference proteome</keyword>
<protein>
    <submittedName>
        <fullName evidence="1">Uncharacterized protein</fullName>
    </submittedName>
</protein>
<organism evidence="1 2">
    <name type="scientific">Adineta ricciae</name>
    <name type="common">Rotifer</name>
    <dbReference type="NCBI Taxonomy" id="249248"/>
    <lineage>
        <taxon>Eukaryota</taxon>
        <taxon>Metazoa</taxon>
        <taxon>Spiralia</taxon>
        <taxon>Gnathifera</taxon>
        <taxon>Rotifera</taxon>
        <taxon>Eurotatoria</taxon>
        <taxon>Bdelloidea</taxon>
        <taxon>Adinetida</taxon>
        <taxon>Adinetidae</taxon>
        <taxon>Adineta</taxon>
    </lineage>
</organism>
<accession>A0A816AZC8</accession>
<evidence type="ECO:0000313" key="2">
    <source>
        <dbReference type="Proteomes" id="UP000663828"/>
    </source>
</evidence>
<dbReference type="EMBL" id="CAJNOR010006813">
    <property type="protein sequence ID" value="CAF1604072.1"/>
    <property type="molecule type" value="Genomic_DNA"/>
</dbReference>
<dbReference type="Proteomes" id="UP000663828">
    <property type="component" value="Unassembled WGS sequence"/>
</dbReference>
<proteinExistence type="predicted"/>
<dbReference type="AlphaFoldDB" id="A0A816AZC8"/>
<name>A0A816AZC8_ADIRI</name>
<reference evidence="1" key="1">
    <citation type="submission" date="2021-02" db="EMBL/GenBank/DDBJ databases">
        <authorList>
            <person name="Nowell W R."/>
        </authorList>
    </citation>
    <scope>NUCLEOTIDE SEQUENCE</scope>
</reference>
<evidence type="ECO:0000313" key="1">
    <source>
        <dbReference type="EMBL" id="CAF1604072.1"/>
    </source>
</evidence>
<sequence length="104" mass="11560">MVPEAVFSQFPMKTAAKFAALGQNLSEKARNPAEGSSERILLSALAGSSQIRTELDKSHDRTASQHTASMKPSEYYEADRFLVGFYDLGSIKVFHQQSKLCIKY</sequence>
<comment type="caution">
    <text evidence="1">The sequence shown here is derived from an EMBL/GenBank/DDBJ whole genome shotgun (WGS) entry which is preliminary data.</text>
</comment>